<evidence type="ECO:0000313" key="1">
    <source>
        <dbReference type="EMBL" id="PON28514.1"/>
    </source>
</evidence>
<proteinExistence type="predicted"/>
<keyword evidence="2" id="KW-1185">Reference proteome</keyword>
<dbReference type="GeneID" id="29985023"/>
<reference evidence="1 2" key="1">
    <citation type="journal article" date="2016" name="Genome Announc.">
        <title>Draft Whole-Genome Sequence of Trichoderma gamsii T6085, a Promising Biocontrol Agent of Fusarium Head Blight on Wheat.</title>
        <authorList>
            <person name="Baroncelli R."/>
            <person name="Zapparata A."/>
            <person name="Piaggeschi G."/>
            <person name="Sarrocco S."/>
            <person name="Vannacci G."/>
        </authorList>
    </citation>
    <scope>NUCLEOTIDE SEQUENCE [LARGE SCALE GENOMIC DNA]</scope>
    <source>
        <strain evidence="1 2">T6085</strain>
    </source>
</reference>
<evidence type="ECO:0008006" key="3">
    <source>
        <dbReference type="Google" id="ProtNLM"/>
    </source>
</evidence>
<protein>
    <recommendedName>
        <fullName evidence="3">Condensation domain-containing protein</fullName>
    </recommendedName>
</protein>
<dbReference type="PANTHER" id="PTHR42034">
    <property type="entry name" value="CHROMOSOME 7, WHOLE GENOME SHOTGUN SEQUENCE-RELATED"/>
    <property type="match status" value="1"/>
</dbReference>
<comment type="caution">
    <text evidence="1">The sequence shown here is derived from an EMBL/GenBank/DDBJ whole genome shotgun (WGS) entry which is preliminary data.</text>
</comment>
<gene>
    <name evidence="1" type="ORF">TGAM01_v202361</name>
</gene>
<dbReference type="AlphaFoldDB" id="A0A2P4ZW31"/>
<dbReference type="Proteomes" id="UP000054821">
    <property type="component" value="Unassembled WGS sequence"/>
</dbReference>
<dbReference type="Gene3D" id="3.30.559.10">
    <property type="entry name" value="Chloramphenicol acetyltransferase-like domain"/>
    <property type="match status" value="1"/>
</dbReference>
<dbReference type="InterPro" id="IPR023213">
    <property type="entry name" value="CAT-like_dom_sf"/>
</dbReference>
<dbReference type="EMBL" id="JPDN02000006">
    <property type="protein sequence ID" value="PON28514.1"/>
    <property type="molecule type" value="Genomic_DNA"/>
</dbReference>
<sequence>MAWAAISKGHFQRRAGENELMIKLMGDTGKALEREHWSVTSQASFKLLGSLQETDIVTRLRHAWMSLRFQHPGIATVFNGELLEYVVPDRQALQKWASETFMLVKDDGKTAAGDVIARLSPTPQATMHYLEGHDTVILHTAHWRTDGYGALQLINDFLQLAVKHNDTKDPGSLTWGEEVSRLPVSVEEALLVPPSPAPAAVVTEARRCFATTALALGAVGLPYLGGATTKARGTRGETIRLSRAETEAIILGCKARGLSFEAALHASIAAVAFKAASSGDTQAVAGEAHSRRYTSTIRRSLREAVSEVSGTPASFAALYTSGWFVAVEEGRPWGEYAAVFEREYASSLSKEFLLARRAYANLVLERLRNPPQPSSTTGGGVLPSGIDISSVGDAAVLVDPIHRNPGPGLEKQGRQGYEDDIEDTRGLEVLRVSVGVETLTRHTYCFVWIFRDRLELNLVYNEAFYESHTIQGLLTQIKKVLVDQSSQKME</sequence>
<accession>A0A2P4ZW31</accession>
<evidence type="ECO:0000313" key="2">
    <source>
        <dbReference type="Proteomes" id="UP000054821"/>
    </source>
</evidence>
<dbReference type="PANTHER" id="PTHR42034:SF1">
    <property type="entry name" value="CONDENSATION DOMAIN-CONTAINING PROTEIN"/>
    <property type="match status" value="1"/>
</dbReference>
<name>A0A2P4ZW31_9HYPO</name>
<dbReference type="RefSeq" id="XP_018661931.1">
    <property type="nucleotide sequence ID" value="XM_018804940.1"/>
</dbReference>
<dbReference type="Gene3D" id="3.30.559.30">
    <property type="entry name" value="Nonribosomal peptide synthetase, condensation domain"/>
    <property type="match status" value="1"/>
</dbReference>
<organism evidence="1 2">
    <name type="scientific">Trichoderma gamsii</name>
    <dbReference type="NCBI Taxonomy" id="398673"/>
    <lineage>
        <taxon>Eukaryota</taxon>
        <taxon>Fungi</taxon>
        <taxon>Dikarya</taxon>
        <taxon>Ascomycota</taxon>
        <taxon>Pezizomycotina</taxon>
        <taxon>Sordariomycetes</taxon>
        <taxon>Hypocreomycetidae</taxon>
        <taxon>Hypocreales</taxon>
        <taxon>Hypocreaceae</taxon>
        <taxon>Trichoderma</taxon>
    </lineage>
</organism>